<dbReference type="Gene3D" id="2.40.50.40">
    <property type="match status" value="1"/>
</dbReference>
<comment type="caution">
    <text evidence="5">The sequence shown here is derived from an EMBL/GenBank/DDBJ whole genome shotgun (WGS) entry which is preliminary data.</text>
</comment>
<evidence type="ECO:0000259" key="4">
    <source>
        <dbReference type="PROSITE" id="PS50013"/>
    </source>
</evidence>
<feature type="compositionally biased region" description="Basic and acidic residues" evidence="3">
    <location>
        <begin position="122"/>
        <end position="135"/>
    </location>
</feature>
<feature type="compositionally biased region" description="Basic and acidic residues" evidence="3">
    <location>
        <begin position="406"/>
        <end position="424"/>
    </location>
</feature>
<proteinExistence type="predicted"/>
<reference evidence="5 6" key="1">
    <citation type="journal article" date="2022" name="Nat. Genet.">
        <title>Improved pea reference genome and pan-genome highlight genomic features and evolutionary characteristics.</title>
        <authorList>
            <person name="Yang T."/>
            <person name="Liu R."/>
            <person name="Luo Y."/>
            <person name="Hu S."/>
            <person name="Wang D."/>
            <person name="Wang C."/>
            <person name="Pandey M.K."/>
            <person name="Ge S."/>
            <person name="Xu Q."/>
            <person name="Li N."/>
            <person name="Li G."/>
            <person name="Huang Y."/>
            <person name="Saxena R.K."/>
            <person name="Ji Y."/>
            <person name="Li M."/>
            <person name="Yan X."/>
            <person name="He Y."/>
            <person name="Liu Y."/>
            <person name="Wang X."/>
            <person name="Xiang C."/>
            <person name="Varshney R.K."/>
            <person name="Ding H."/>
            <person name="Gao S."/>
            <person name="Zong X."/>
        </authorList>
    </citation>
    <scope>NUCLEOTIDE SEQUENCE [LARGE SCALE GENOMIC DNA]</scope>
    <source>
        <strain evidence="5 6">cv. Zhongwan 6</strain>
    </source>
</reference>
<feature type="compositionally biased region" description="Basic and acidic residues" evidence="3">
    <location>
        <begin position="588"/>
        <end position="611"/>
    </location>
</feature>
<feature type="compositionally biased region" description="Low complexity" evidence="3">
    <location>
        <begin position="282"/>
        <end position="299"/>
    </location>
</feature>
<feature type="region of interest" description="Disordered" evidence="3">
    <location>
        <begin position="115"/>
        <end position="165"/>
    </location>
</feature>
<dbReference type="AlphaFoldDB" id="A0A9D4XMF6"/>
<dbReference type="InterPro" id="IPR044251">
    <property type="entry name" value="LHP1-like"/>
</dbReference>
<dbReference type="Pfam" id="PF00385">
    <property type="entry name" value="Chromo"/>
    <property type="match status" value="1"/>
</dbReference>
<comment type="subcellular location">
    <subcellularLocation>
        <location evidence="1">Nucleus</location>
    </subcellularLocation>
</comment>
<dbReference type="PANTHER" id="PTHR47240:SF2">
    <property type="entry name" value="CHROMO DOMAIN-CONTAINING PROTEIN LHP1"/>
    <property type="match status" value="1"/>
</dbReference>
<dbReference type="Gramene" id="PSAT_LOCUS15067_t1">
    <property type="protein sequence ID" value="CAL5195391.1"/>
    <property type="gene ID" value="PSAT_LOCUS15067"/>
</dbReference>
<dbReference type="CDD" id="cd00024">
    <property type="entry name" value="CD_CSD"/>
    <property type="match status" value="1"/>
</dbReference>
<evidence type="ECO:0000313" key="6">
    <source>
        <dbReference type="Proteomes" id="UP001058974"/>
    </source>
</evidence>
<dbReference type="Proteomes" id="UP001058974">
    <property type="component" value="Chromosome 4"/>
</dbReference>
<feature type="region of interest" description="Disordered" evidence="3">
    <location>
        <begin position="219"/>
        <end position="622"/>
    </location>
</feature>
<dbReference type="SUPFAM" id="SSF54160">
    <property type="entry name" value="Chromo domain-like"/>
    <property type="match status" value="1"/>
</dbReference>
<dbReference type="GO" id="GO:0031507">
    <property type="term" value="P:heterochromatin formation"/>
    <property type="evidence" value="ECO:0007669"/>
    <property type="project" value="InterPro"/>
</dbReference>
<dbReference type="InterPro" id="IPR016197">
    <property type="entry name" value="Chromo-like_dom_sf"/>
</dbReference>
<feature type="compositionally biased region" description="Polar residues" evidence="3">
    <location>
        <begin position="655"/>
        <end position="671"/>
    </location>
</feature>
<dbReference type="InterPro" id="IPR023780">
    <property type="entry name" value="Chromo_domain"/>
</dbReference>
<dbReference type="InterPro" id="IPR023779">
    <property type="entry name" value="Chromodomain_CS"/>
</dbReference>
<sequence>MKGGHRRTNLDVLFDAIGQSGVGDAMDQSEGEEGGVGDAIDQSEGQINDVDDAMDQSGGHLDGADDAIDKDLYELQAKLHKGEEGVKTTTTTTLDVPNVVPAVDYVVADAVEEIEGGGNDSFAEKENSEVEKEVSDYEDEKEEEDEDDESENGADDPELETGLSLDDGFFEVEAIRRKRYRKGKLEYFVKWMGWEESANTWEPRDNLVALPDIVQAFEEGLKSTPHQKRKRKQSSNSAKLNKRVERSATPYSLRSIKTSTTHSKASISNSKPATPYSLRSIKTSTKNSKAANSNSKPATPLNEQPSIPDIPAFPQTVLFADEVENYGDGSSLEKVNHANDDMSVDPPEEVPQNKSDPKLTPNTEENESDDPKLTSNIEENKSDDPKLTSNIDENKSGDPKLTPNVEENKSDDPKLTPNIEENKSGRRLTRNNKKNKTGPKLTRNNKEIKSGPKLTRNNKEYKSDKLTPSIEENKSASKLTRNNKENKSDPKLTPNLEENKSDPKLTPNLEENKSDPKLTPNLEEKESDPKLTPNIEENKPDPKLTQNNNENKSDPKLTPNIEEKESDPKLTPNIEENKSDPKLTPNIEENKSDPKLTPNKEENESDPKLSELKATATNGNSAGNLAIQFEEAVTPPVKPHMNEQPNAVFTEAITKKTTGSAEPVQTGSARSGTRRRKTTAVKRFTRASLASKTGNAGVSDIAAPSSHTVTEPVKPGSDIVEIVKPVGYSAAEASTNQEASVTFKVKREK</sequence>
<protein>
    <recommendedName>
        <fullName evidence="4">Chromo domain-containing protein</fullName>
    </recommendedName>
</protein>
<feature type="region of interest" description="Disordered" evidence="3">
    <location>
        <begin position="21"/>
        <end position="65"/>
    </location>
</feature>
<feature type="compositionally biased region" description="Acidic residues" evidence="3">
    <location>
        <begin position="136"/>
        <end position="159"/>
    </location>
</feature>
<feature type="compositionally biased region" description="Basic and acidic residues" evidence="3">
    <location>
        <begin position="457"/>
        <end position="475"/>
    </location>
</feature>
<dbReference type="Gramene" id="Psat04G0618100-T1">
    <property type="protein sequence ID" value="KAI5423078.1"/>
    <property type="gene ID" value="KIW84_046181"/>
</dbReference>
<evidence type="ECO:0000256" key="2">
    <source>
        <dbReference type="ARBA" id="ARBA00023242"/>
    </source>
</evidence>
<dbReference type="InterPro" id="IPR000953">
    <property type="entry name" value="Chromo/chromo_shadow_dom"/>
</dbReference>
<accession>A0A9D4XMF6</accession>
<evidence type="ECO:0000256" key="3">
    <source>
        <dbReference type="SAM" id="MobiDB-lite"/>
    </source>
</evidence>
<name>A0A9D4XMF6_PEA</name>
<feature type="compositionally biased region" description="Basic and acidic residues" evidence="3">
    <location>
        <begin position="551"/>
        <end position="568"/>
    </location>
</feature>
<dbReference type="EMBL" id="JAMSHJ010000004">
    <property type="protein sequence ID" value="KAI5423078.1"/>
    <property type="molecule type" value="Genomic_DNA"/>
</dbReference>
<feature type="compositionally biased region" description="Polar residues" evidence="3">
    <location>
        <begin position="249"/>
        <end position="272"/>
    </location>
</feature>
<feature type="compositionally biased region" description="Basic residues" evidence="3">
    <location>
        <begin position="425"/>
        <end position="437"/>
    </location>
</feature>
<dbReference type="SMART" id="SM00298">
    <property type="entry name" value="CHROMO"/>
    <property type="match status" value="1"/>
</dbReference>
<feature type="compositionally biased region" description="Basic and acidic residues" evidence="3">
    <location>
        <begin position="378"/>
        <end position="398"/>
    </location>
</feature>
<gene>
    <name evidence="5" type="ORF">KIW84_046181</name>
</gene>
<dbReference type="GO" id="GO:0005634">
    <property type="term" value="C:nucleus"/>
    <property type="evidence" value="ECO:0007669"/>
    <property type="project" value="UniProtKB-SubCell"/>
</dbReference>
<feature type="domain" description="Chromo" evidence="4">
    <location>
        <begin position="170"/>
        <end position="229"/>
    </location>
</feature>
<feature type="compositionally biased region" description="Basic and acidic residues" evidence="3">
    <location>
        <begin position="510"/>
        <end position="529"/>
    </location>
</feature>
<feature type="compositionally biased region" description="Basic residues" evidence="3">
    <location>
        <begin position="672"/>
        <end position="685"/>
    </location>
</feature>
<evidence type="ECO:0000313" key="5">
    <source>
        <dbReference type="EMBL" id="KAI5423078.1"/>
    </source>
</evidence>
<organism evidence="5 6">
    <name type="scientific">Pisum sativum</name>
    <name type="common">Garden pea</name>
    <name type="synonym">Lathyrus oleraceus</name>
    <dbReference type="NCBI Taxonomy" id="3888"/>
    <lineage>
        <taxon>Eukaryota</taxon>
        <taxon>Viridiplantae</taxon>
        <taxon>Streptophyta</taxon>
        <taxon>Embryophyta</taxon>
        <taxon>Tracheophyta</taxon>
        <taxon>Spermatophyta</taxon>
        <taxon>Magnoliopsida</taxon>
        <taxon>eudicotyledons</taxon>
        <taxon>Gunneridae</taxon>
        <taxon>Pentapetalae</taxon>
        <taxon>rosids</taxon>
        <taxon>fabids</taxon>
        <taxon>Fabales</taxon>
        <taxon>Fabaceae</taxon>
        <taxon>Papilionoideae</taxon>
        <taxon>50 kb inversion clade</taxon>
        <taxon>NPAAA clade</taxon>
        <taxon>Hologalegina</taxon>
        <taxon>IRL clade</taxon>
        <taxon>Fabeae</taxon>
        <taxon>Lathyrus</taxon>
    </lineage>
</organism>
<keyword evidence="2" id="KW-0539">Nucleus</keyword>
<dbReference type="PANTHER" id="PTHR47240">
    <property type="entry name" value="CHROMO DOMAIN-CONTAINING PROTEIN LHP1"/>
    <property type="match status" value="1"/>
</dbReference>
<dbReference type="PROSITE" id="PS50013">
    <property type="entry name" value="CHROMO_2"/>
    <property type="match status" value="1"/>
</dbReference>
<keyword evidence="6" id="KW-1185">Reference proteome</keyword>
<dbReference type="PROSITE" id="PS00598">
    <property type="entry name" value="CHROMO_1"/>
    <property type="match status" value="1"/>
</dbReference>
<feature type="region of interest" description="Disordered" evidence="3">
    <location>
        <begin position="654"/>
        <end position="713"/>
    </location>
</feature>
<evidence type="ECO:0000256" key="1">
    <source>
        <dbReference type="ARBA" id="ARBA00004123"/>
    </source>
</evidence>